<sequence>MNKLNELMIFAKVVEAGSFSAAAQLLGVTKSSVSKKISALEQHLGVKLLQRTTRKIGITEAGQGIYQRCLAIQHELDAVEHEVAAVQQAPTGVLKIGASPMFGNATLAAMMPEFLLRYPDVTVNLHLTELQSDLIGEGFDMSLRMGEMADSTMIAQHLCTVKVLICASPSYLNRFGRPLAPADLESHQYLRWQQEDTAPFEQVVLQKNGSYYESKINSKISSNNAIALREAAINGGGITMLPDFAVEQQLAKGELEVVLPGYHINSYPISMVYPDRRQMPAKLSVFIEYLKTKFNR</sequence>
<protein>
    <submittedName>
        <fullName evidence="6">HTH-type transcriptional regulator DmlR</fullName>
    </submittedName>
</protein>
<organism evidence="6 7">
    <name type="scientific">Sinobacterium norvegicum</name>
    <dbReference type="NCBI Taxonomy" id="1641715"/>
    <lineage>
        <taxon>Bacteria</taxon>
        <taxon>Pseudomonadati</taxon>
        <taxon>Pseudomonadota</taxon>
        <taxon>Gammaproteobacteria</taxon>
        <taxon>Cellvibrionales</taxon>
        <taxon>Spongiibacteraceae</taxon>
        <taxon>Sinobacterium</taxon>
    </lineage>
</organism>
<dbReference type="InterPro" id="IPR036390">
    <property type="entry name" value="WH_DNA-bd_sf"/>
</dbReference>
<evidence type="ECO:0000256" key="2">
    <source>
        <dbReference type="ARBA" id="ARBA00023015"/>
    </source>
</evidence>
<dbReference type="Proteomes" id="UP000838100">
    <property type="component" value="Unassembled WGS sequence"/>
</dbReference>
<dbReference type="EMBL" id="CAKLPX010000003">
    <property type="protein sequence ID" value="CAH0992478.1"/>
    <property type="molecule type" value="Genomic_DNA"/>
</dbReference>
<dbReference type="PROSITE" id="PS50931">
    <property type="entry name" value="HTH_LYSR"/>
    <property type="match status" value="1"/>
</dbReference>
<accession>A0ABM9AGZ4</accession>
<evidence type="ECO:0000256" key="3">
    <source>
        <dbReference type="ARBA" id="ARBA00023125"/>
    </source>
</evidence>
<dbReference type="CDD" id="cd08422">
    <property type="entry name" value="PBP2_CrgA_like"/>
    <property type="match status" value="1"/>
</dbReference>
<dbReference type="InterPro" id="IPR036388">
    <property type="entry name" value="WH-like_DNA-bd_sf"/>
</dbReference>
<evidence type="ECO:0000256" key="1">
    <source>
        <dbReference type="ARBA" id="ARBA00009437"/>
    </source>
</evidence>
<evidence type="ECO:0000256" key="4">
    <source>
        <dbReference type="ARBA" id="ARBA00023163"/>
    </source>
</evidence>
<evidence type="ECO:0000259" key="5">
    <source>
        <dbReference type="PROSITE" id="PS50931"/>
    </source>
</evidence>
<keyword evidence="2" id="KW-0805">Transcription regulation</keyword>
<dbReference type="InterPro" id="IPR005119">
    <property type="entry name" value="LysR_subst-bd"/>
</dbReference>
<dbReference type="Pfam" id="PF03466">
    <property type="entry name" value="LysR_substrate"/>
    <property type="match status" value="1"/>
</dbReference>
<dbReference type="PANTHER" id="PTHR30537">
    <property type="entry name" value="HTH-TYPE TRANSCRIPTIONAL REGULATOR"/>
    <property type="match status" value="1"/>
</dbReference>
<dbReference type="InterPro" id="IPR000847">
    <property type="entry name" value="LysR_HTH_N"/>
</dbReference>
<evidence type="ECO:0000313" key="7">
    <source>
        <dbReference type="Proteomes" id="UP000838100"/>
    </source>
</evidence>
<keyword evidence="3" id="KW-0238">DNA-binding</keyword>
<dbReference type="PRINTS" id="PR00039">
    <property type="entry name" value="HTHLYSR"/>
</dbReference>
<gene>
    <name evidence="6" type="primary">dmlR_9</name>
    <name evidence="6" type="ORF">SIN8267_02604</name>
</gene>
<proteinExistence type="inferred from homology"/>
<name>A0ABM9AGZ4_9GAMM</name>
<dbReference type="SUPFAM" id="SSF46785">
    <property type="entry name" value="Winged helix' DNA-binding domain"/>
    <property type="match status" value="1"/>
</dbReference>
<dbReference type="RefSeq" id="WP_237445163.1">
    <property type="nucleotide sequence ID" value="NZ_CAKLPX010000003.1"/>
</dbReference>
<keyword evidence="4" id="KW-0804">Transcription</keyword>
<reference evidence="6" key="1">
    <citation type="submission" date="2021-12" db="EMBL/GenBank/DDBJ databases">
        <authorList>
            <person name="Rodrigo-Torres L."/>
            <person name="Arahal R. D."/>
            <person name="Lucena T."/>
        </authorList>
    </citation>
    <scope>NUCLEOTIDE SEQUENCE</scope>
    <source>
        <strain evidence="6">CECT 8267</strain>
    </source>
</reference>
<dbReference type="Gene3D" id="1.10.10.10">
    <property type="entry name" value="Winged helix-like DNA-binding domain superfamily/Winged helix DNA-binding domain"/>
    <property type="match status" value="1"/>
</dbReference>
<comment type="caution">
    <text evidence="6">The sequence shown here is derived from an EMBL/GenBank/DDBJ whole genome shotgun (WGS) entry which is preliminary data.</text>
</comment>
<dbReference type="Gene3D" id="3.40.190.290">
    <property type="match status" value="1"/>
</dbReference>
<evidence type="ECO:0000313" key="6">
    <source>
        <dbReference type="EMBL" id="CAH0992478.1"/>
    </source>
</evidence>
<dbReference type="InterPro" id="IPR058163">
    <property type="entry name" value="LysR-type_TF_proteobact-type"/>
</dbReference>
<dbReference type="SUPFAM" id="SSF53850">
    <property type="entry name" value="Periplasmic binding protein-like II"/>
    <property type="match status" value="1"/>
</dbReference>
<dbReference type="Pfam" id="PF00126">
    <property type="entry name" value="HTH_1"/>
    <property type="match status" value="1"/>
</dbReference>
<dbReference type="PANTHER" id="PTHR30537:SF5">
    <property type="entry name" value="HTH-TYPE TRANSCRIPTIONAL ACTIVATOR TTDR-RELATED"/>
    <property type="match status" value="1"/>
</dbReference>
<feature type="domain" description="HTH lysR-type" evidence="5">
    <location>
        <begin position="1"/>
        <end position="59"/>
    </location>
</feature>
<keyword evidence="7" id="KW-1185">Reference proteome</keyword>
<comment type="similarity">
    <text evidence="1">Belongs to the LysR transcriptional regulatory family.</text>
</comment>